<feature type="domain" description="Inositol polyphosphate-related phosphatase" evidence="3">
    <location>
        <begin position="8"/>
        <end position="366"/>
    </location>
</feature>
<evidence type="ECO:0000256" key="1">
    <source>
        <dbReference type="SAM" id="Coils"/>
    </source>
</evidence>
<feature type="region of interest" description="Disordered" evidence="2">
    <location>
        <begin position="458"/>
        <end position="479"/>
    </location>
</feature>
<proteinExistence type="predicted"/>
<feature type="coiled-coil region" evidence="1">
    <location>
        <begin position="811"/>
        <end position="842"/>
    </location>
</feature>
<feature type="region of interest" description="Disordered" evidence="2">
    <location>
        <begin position="507"/>
        <end position="565"/>
    </location>
</feature>
<comment type="caution">
    <text evidence="4">The sequence shown here is derived from an EMBL/GenBank/DDBJ whole genome shotgun (WGS) entry which is preliminary data.</text>
</comment>
<dbReference type="GO" id="GO:0034485">
    <property type="term" value="F:phosphatidylinositol-3,4,5-trisphosphate 5-phosphatase activity"/>
    <property type="evidence" value="ECO:0007669"/>
    <property type="project" value="UniProtKB-EC"/>
</dbReference>
<accession>A0ABQ9X4J5</accession>
<sequence>MDGVQEVNELLFFFGTWNVGTCEPPDSLNDFLCVDKGKYDVYVISHQEIVPLKVSQLMKESKNPDRWNLAVLKTIGSAYKILYTRQLFGLTCSIFVKKCYVSHFTNLQDHAVSCGIFSPIPNKGAIVISVLLCARPFCFVASHLTSGRGKNNRRAEDYHRIVKECTFGQSSASPYPFNSPRMSFFEHDYIFWLGDLNYRIDNALTHTQIEEFLLAEKAFREKEKEISLSQESTVDDATNKLSKLITPSSLSPLSSLLLYDQFNLHRLSNTAFQPFQEMRITFSPSYRFDDEFHTFDTSHKLQVPAWCDRVVYYTSDPRTYDRRIKREKEERRQRSLTLALKRQEKNEKKMRKSVSGIPAVDATQPTAEMEEDWEVIEDEALSVTESPKDEPHSPNSILSSPDIVPSASPGTTLPSGAALLPGAALPPRRNTVHSLAPHPKTFVLPQKVKVPVPLNIPANNSVASPSPSIPRNQSTPKGLRTVTFGAPKYAPPKIASSTNIAIGQNKLAQTEHEDTHVISSSPPTEQIDSPALTTNSSPAQSPTNSELSQSTPHVSSPPIHPQTQQTKLRSIFAPINKSPSQSPSDNSSTSNERFLHSFYFYLQPLLYEKHQTLNISDHRPVTAIFSLSLLPFKVYSTITPSIDPFTQSFTTYTPHDSIKNPPLPYTLPPSNSNYNNCVEFPVRELVEMNKKNEKDDTDRKQQMKEMKKQKMLARIQEQEKVRELIKQHEEAEEKKIEDEFDILDEEERVMIKKLELEERKKKIVQGEKHEDVLLAERNAVEEEKMKKVMESLKLRLVLQKQKIETEPTAKQTDLEIEEQKMREQAKEEAERIMKEEEAAKEQDGVKMPSKRNSRAVKISYVPSIKEAERSHSLYPLLLHYIHPPSFTPRDEPFSSLLVSMITETMTKNQTHLPPHAISSLAAADPSKRTAPVNIGANITSMHILPVLPPDIRSARRQLFLSCPLPQWGLWRGSERDGLDLVCDGIRQRRIILKAKREMEK</sequence>
<evidence type="ECO:0000313" key="4">
    <source>
        <dbReference type="EMBL" id="KAK2946697.1"/>
    </source>
</evidence>
<name>A0ABQ9X4J5_9EUKA</name>
<feature type="compositionally biased region" description="Low complexity" evidence="2">
    <location>
        <begin position="458"/>
        <end position="470"/>
    </location>
</feature>
<feature type="compositionally biased region" description="Polar residues" evidence="2">
    <location>
        <begin position="517"/>
        <end position="554"/>
    </location>
</feature>
<dbReference type="SUPFAM" id="SSF56219">
    <property type="entry name" value="DNase I-like"/>
    <property type="match status" value="1"/>
</dbReference>
<evidence type="ECO:0000259" key="3">
    <source>
        <dbReference type="SMART" id="SM00128"/>
    </source>
</evidence>
<evidence type="ECO:0000256" key="2">
    <source>
        <dbReference type="SAM" id="MobiDB-lite"/>
    </source>
</evidence>
<keyword evidence="5" id="KW-1185">Reference proteome</keyword>
<dbReference type="PANTHER" id="PTHR11200">
    <property type="entry name" value="INOSITOL 5-PHOSPHATASE"/>
    <property type="match status" value="1"/>
</dbReference>
<dbReference type="SMART" id="SM00128">
    <property type="entry name" value="IPPc"/>
    <property type="match status" value="1"/>
</dbReference>
<dbReference type="EMBL" id="JARBJD010000221">
    <property type="protein sequence ID" value="KAK2946697.1"/>
    <property type="molecule type" value="Genomic_DNA"/>
</dbReference>
<dbReference type="Proteomes" id="UP001281761">
    <property type="component" value="Unassembled WGS sequence"/>
</dbReference>
<organism evidence="4 5">
    <name type="scientific">Blattamonas nauphoetae</name>
    <dbReference type="NCBI Taxonomy" id="2049346"/>
    <lineage>
        <taxon>Eukaryota</taxon>
        <taxon>Metamonada</taxon>
        <taxon>Preaxostyla</taxon>
        <taxon>Oxymonadida</taxon>
        <taxon>Blattamonas</taxon>
    </lineage>
</organism>
<dbReference type="Pfam" id="PF22669">
    <property type="entry name" value="Exo_endo_phos2"/>
    <property type="match status" value="1"/>
</dbReference>
<dbReference type="InterPro" id="IPR036691">
    <property type="entry name" value="Endo/exonu/phosph_ase_sf"/>
</dbReference>
<protein>
    <submittedName>
        <fullName evidence="4">Inositol polyphosphate 5-phosphatase OCRL</fullName>
        <ecNumber evidence="4">3.1.3.86</ecNumber>
    </submittedName>
</protein>
<dbReference type="Gene3D" id="3.60.10.10">
    <property type="entry name" value="Endonuclease/exonuclease/phosphatase"/>
    <property type="match status" value="1"/>
</dbReference>
<evidence type="ECO:0000313" key="5">
    <source>
        <dbReference type="Proteomes" id="UP001281761"/>
    </source>
</evidence>
<gene>
    <name evidence="4" type="ORF">BLNAU_18369</name>
</gene>
<reference evidence="4 5" key="1">
    <citation type="journal article" date="2022" name="bioRxiv">
        <title>Genomics of Preaxostyla Flagellates Illuminates Evolutionary Transitions and the Path Towards Mitochondrial Loss.</title>
        <authorList>
            <person name="Novak L.V.F."/>
            <person name="Treitli S.C."/>
            <person name="Pyrih J."/>
            <person name="Halakuc P."/>
            <person name="Pipaliya S.V."/>
            <person name="Vacek V."/>
            <person name="Brzon O."/>
            <person name="Soukal P."/>
            <person name="Eme L."/>
            <person name="Dacks J.B."/>
            <person name="Karnkowska A."/>
            <person name="Elias M."/>
            <person name="Hampl V."/>
        </authorList>
    </citation>
    <scope>NUCLEOTIDE SEQUENCE [LARGE SCALE GENOMIC DNA]</scope>
    <source>
        <strain evidence="4">NAU3</strain>
        <tissue evidence="4">Gut</tissue>
    </source>
</reference>
<keyword evidence="1" id="KW-0175">Coiled coil</keyword>
<dbReference type="EC" id="3.1.3.86" evidence="4"/>
<dbReference type="InterPro" id="IPR000300">
    <property type="entry name" value="IPPc"/>
</dbReference>
<dbReference type="InterPro" id="IPR046985">
    <property type="entry name" value="IP5"/>
</dbReference>
<feature type="region of interest" description="Disordered" evidence="2">
    <location>
        <begin position="325"/>
        <end position="356"/>
    </location>
</feature>
<keyword evidence="4" id="KW-0378">Hydrolase</keyword>
<feature type="coiled-coil region" evidence="1">
    <location>
        <begin position="714"/>
        <end position="746"/>
    </location>
</feature>